<feature type="transmembrane region" description="Helical" evidence="2">
    <location>
        <begin position="89"/>
        <end position="113"/>
    </location>
</feature>
<comment type="caution">
    <text evidence="3">The sequence shown here is derived from an EMBL/GenBank/DDBJ whole genome shotgun (WGS) entry which is preliminary data.</text>
</comment>
<reference evidence="3" key="2">
    <citation type="journal article" date="2022" name="Microbiol. Resour. Announc.">
        <title>Whole-Genome Sequence of Entomortierella parvispora E1425, a Mucoromycotan Fungus Associated with Burkholderiaceae-Related Endosymbiotic Bacteria.</title>
        <authorList>
            <person name="Herlambang A."/>
            <person name="Guo Y."/>
            <person name="Takashima Y."/>
            <person name="Narisawa K."/>
            <person name="Ohta H."/>
            <person name="Nishizawa T."/>
        </authorList>
    </citation>
    <scope>NUCLEOTIDE SEQUENCE</scope>
    <source>
        <strain evidence="3">E1425</strain>
    </source>
</reference>
<protein>
    <submittedName>
        <fullName evidence="3">Uncharacterized protein</fullName>
    </submittedName>
</protein>
<organism evidence="3 4">
    <name type="scientific">Entomortierella parvispora</name>
    <dbReference type="NCBI Taxonomy" id="205924"/>
    <lineage>
        <taxon>Eukaryota</taxon>
        <taxon>Fungi</taxon>
        <taxon>Fungi incertae sedis</taxon>
        <taxon>Mucoromycota</taxon>
        <taxon>Mortierellomycotina</taxon>
        <taxon>Mortierellomycetes</taxon>
        <taxon>Mortierellales</taxon>
        <taxon>Mortierellaceae</taxon>
        <taxon>Entomortierella</taxon>
    </lineage>
</organism>
<feature type="transmembrane region" description="Helical" evidence="2">
    <location>
        <begin position="125"/>
        <end position="147"/>
    </location>
</feature>
<dbReference type="EMBL" id="BQFW01000013">
    <property type="protein sequence ID" value="GJJ76887.1"/>
    <property type="molecule type" value="Genomic_DNA"/>
</dbReference>
<evidence type="ECO:0000313" key="3">
    <source>
        <dbReference type="EMBL" id="GJJ76887.1"/>
    </source>
</evidence>
<keyword evidence="2" id="KW-0472">Membrane</keyword>
<feature type="region of interest" description="Disordered" evidence="1">
    <location>
        <begin position="272"/>
        <end position="291"/>
    </location>
</feature>
<evidence type="ECO:0000313" key="4">
    <source>
        <dbReference type="Proteomes" id="UP000827284"/>
    </source>
</evidence>
<reference evidence="3" key="1">
    <citation type="submission" date="2021-11" db="EMBL/GenBank/DDBJ databases">
        <authorList>
            <person name="Herlambang A."/>
            <person name="Guo Y."/>
            <person name="Takashima Y."/>
            <person name="Nishizawa T."/>
        </authorList>
    </citation>
    <scope>NUCLEOTIDE SEQUENCE</scope>
    <source>
        <strain evidence="3">E1425</strain>
    </source>
</reference>
<feature type="region of interest" description="Disordered" evidence="1">
    <location>
        <begin position="444"/>
        <end position="466"/>
    </location>
</feature>
<dbReference type="Proteomes" id="UP000827284">
    <property type="component" value="Unassembled WGS sequence"/>
</dbReference>
<feature type="region of interest" description="Disordered" evidence="1">
    <location>
        <begin position="302"/>
        <end position="402"/>
    </location>
</feature>
<feature type="compositionally biased region" description="Basic and acidic residues" evidence="1">
    <location>
        <begin position="281"/>
        <end position="291"/>
    </location>
</feature>
<accession>A0A9P3HHU0</accession>
<feature type="compositionally biased region" description="Acidic residues" evidence="1">
    <location>
        <begin position="353"/>
        <end position="368"/>
    </location>
</feature>
<feature type="transmembrane region" description="Helical" evidence="2">
    <location>
        <begin position="201"/>
        <end position="224"/>
    </location>
</feature>
<keyword evidence="2" id="KW-0812">Transmembrane</keyword>
<proteinExistence type="predicted"/>
<sequence>MSRETTDQSVLTTESRIQINDDLSTSLPVRLRPTASTSPSKKYAQFCCCCPVVSGVWILAFFLAIPSIALVLCFNIANLQAYIQFNAPAPVKVVFTVIYALYALLGLTVVMVLHKIAPHRRFKSLIALYWILIAMTFLEGIYVGIIISEQKSKFVSYCNNNLPPPPLTANNGTISAVEVSKEAKKPPHPVICHNGQALVGVFYILGPGGWIMLHIGWILFVVLYSKALRKMYPAENDDEERFAPRPQSRIILAFPPASDQQQQTRPRSVFPLVGSKAFHGGPKDNHDKDKDLDLMFNTTRRFSSGLSHTGPFRQPNKGSPSHNPSIHMHPMSSIDGNDALRGANFSSRHEVEGSDADEDLSDEDDDADQDRLSDLSAPQRHRREGGAHSPEGSMSSRTDIPADGKGWWIRQIEGKRRGEICPCTLGNSAPCWCGKERRISHAIGTSDSQGSSSCTANILPKARDQL</sequence>
<dbReference type="OrthoDB" id="2436331at2759"/>
<keyword evidence="4" id="KW-1185">Reference proteome</keyword>
<gene>
    <name evidence="3" type="ORF">EMPS_09246</name>
</gene>
<name>A0A9P3HHU0_9FUNG</name>
<dbReference type="AlphaFoldDB" id="A0A9P3HHU0"/>
<feature type="transmembrane region" description="Helical" evidence="2">
    <location>
        <begin position="46"/>
        <end position="77"/>
    </location>
</feature>
<evidence type="ECO:0000256" key="1">
    <source>
        <dbReference type="SAM" id="MobiDB-lite"/>
    </source>
</evidence>
<evidence type="ECO:0000256" key="2">
    <source>
        <dbReference type="SAM" id="Phobius"/>
    </source>
</evidence>
<keyword evidence="2" id="KW-1133">Transmembrane helix</keyword>
<feature type="compositionally biased region" description="Polar residues" evidence="1">
    <location>
        <begin position="444"/>
        <end position="456"/>
    </location>
</feature>